<protein>
    <submittedName>
        <fullName evidence="7">LysE family transporter</fullName>
    </submittedName>
</protein>
<keyword evidence="8" id="KW-1185">Reference proteome</keyword>
<dbReference type="GO" id="GO:0015171">
    <property type="term" value="F:amino acid transmembrane transporter activity"/>
    <property type="evidence" value="ECO:0007669"/>
    <property type="project" value="TreeGrafter"/>
</dbReference>
<evidence type="ECO:0000256" key="3">
    <source>
        <dbReference type="ARBA" id="ARBA00022692"/>
    </source>
</evidence>
<sequence>MSTFIQGWLLGIAYVAPIGMQNMYLINTAIEKSRARALQVALIMIFFDITLALACFMGIGLVFEHVAILRVIVMGIGSIAVMYIGYSLIVAKPSMESNNDFEKPIMQIIVSCFVVTWLNPQAIIDGTLLLGGFRATLENANASLFIFGVAIASTMWFLSISTLVSKFKNVFNIKILKTINVLCGSILVFFGLKLGLSFIGTFL</sequence>
<dbReference type="PANTHER" id="PTHR30086:SF20">
    <property type="entry name" value="ARGININE EXPORTER PROTEIN ARGO-RELATED"/>
    <property type="match status" value="1"/>
</dbReference>
<feature type="transmembrane region" description="Helical" evidence="6">
    <location>
        <begin position="179"/>
        <end position="202"/>
    </location>
</feature>
<feature type="transmembrane region" description="Helical" evidence="6">
    <location>
        <begin position="67"/>
        <end position="85"/>
    </location>
</feature>
<reference evidence="7" key="1">
    <citation type="journal article" date="2021" name="mSystems">
        <title>Bacteria and Archaea Synergistically Convert Glycine Betaine to Biogenic Methane in the Formosa Cold Seep of the South China Sea.</title>
        <authorList>
            <person name="Li L."/>
            <person name="Zhang W."/>
            <person name="Zhang S."/>
            <person name="Song L."/>
            <person name="Sun Q."/>
            <person name="Zhang H."/>
            <person name="Xiang H."/>
            <person name="Dong X."/>
        </authorList>
    </citation>
    <scope>NUCLEOTIDE SEQUENCE</scope>
    <source>
        <strain evidence="7">ZWT</strain>
    </source>
</reference>
<evidence type="ECO:0000256" key="5">
    <source>
        <dbReference type="ARBA" id="ARBA00023136"/>
    </source>
</evidence>
<evidence type="ECO:0000313" key="8">
    <source>
        <dbReference type="Proteomes" id="UP001056429"/>
    </source>
</evidence>
<name>A0A9J6P3U9_9CLOT</name>
<dbReference type="Pfam" id="PF01810">
    <property type="entry name" value="LysE"/>
    <property type="match status" value="1"/>
</dbReference>
<keyword evidence="5 6" id="KW-0472">Membrane</keyword>
<reference evidence="7" key="2">
    <citation type="submission" date="2021-04" db="EMBL/GenBank/DDBJ databases">
        <authorList>
            <person name="Dong X."/>
        </authorList>
    </citation>
    <scope>NUCLEOTIDE SEQUENCE</scope>
    <source>
        <strain evidence="7">ZWT</strain>
    </source>
</reference>
<accession>A0A9J6P3U9</accession>
<dbReference type="EMBL" id="JAGSOJ010000003">
    <property type="protein sequence ID" value="MCM1991375.1"/>
    <property type="molecule type" value="Genomic_DNA"/>
</dbReference>
<comment type="caution">
    <text evidence="7">The sequence shown here is derived from an EMBL/GenBank/DDBJ whole genome shotgun (WGS) entry which is preliminary data.</text>
</comment>
<evidence type="ECO:0000256" key="6">
    <source>
        <dbReference type="SAM" id="Phobius"/>
    </source>
</evidence>
<feature type="transmembrane region" description="Helical" evidence="6">
    <location>
        <begin position="38"/>
        <end position="61"/>
    </location>
</feature>
<keyword evidence="2" id="KW-1003">Cell membrane</keyword>
<keyword evidence="3 6" id="KW-0812">Transmembrane</keyword>
<evidence type="ECO:0000256" key="2">
    <source>
        <dbReference type="ARBA" id="ARBA00022475"/>
    </source>
</evidence>
<gene>
    <name evidence="7" type="ORF">KDK92_16700</name>
</gene>
<evidence type="ECO:0000256" key="1">
    <source>
        <dbReference type="ARBA" id="ARBA00004651"/>
    </source>
</evidence>
<proteinExistence type="predicted"/>
<dbReference type="Proteomes" id="UP001056429">
    <property type="component" value="Unassembled WGS sequence"/>
</dbReference>
<evidence type="ECO:0000313" key="7">
    <source>
        <dbReference type="EMBL" id="MCM1991375.1"/>
    </source>
</evidence>
<dbReference type="AlphaFoldDB" id="A0A9J6P3U9"/>
<feature type="transmembrane region" description="Helical" evidence="6">
    <location>
        <begin position="144"/>
        <end position="167"/>
    </location>
</feature>
<evidence type="ECO:0000256" key="4">
    <source>
        <dbReference type="ARBA" id="ARBA00022989"/>
    </source>
</evidence>
<organism evidence="7 8">
    <name type="scientific">Oceanirhabdus seepicola</name>
    <dbReference type="NCBI Taxonomy" id="2828781"/>
    <lineage>
        <taxon>Bacteria</taxon>
        <taxon>Bacillati</taxon>
        <taxon>Bacillota</taxon>
        <taxon>Clostridia</taxon>
        <taxon>Eubacteriales</taxon>
        <taxon>Clostridiaceae</taxon>
        <taxon>Oceanirhabdus</taxon>
    </lineage>
</organism>
<feature type="transmembrane region" description="Helical" evidence="6">
    <location>
        <begin position="6"/>
        <end position="26"/>
    </location>
</feature>
<comment type="subcellular location">
    <subcellularLocation>
        <location evidence="1">Cell membrane</location>
        <topology evidence="1">Multi-pass membrane protein</topology>
    </subcellularLocation>
</comment>
<dbReference type="GO" id="GO:0005886">
    <property type="term" value="C:plasma membrane"/>
    <property type="evidence" value="ECO:0007669"/>
    <property type="project" value="UniProtKB-SubCell"/>
</dbReference>
<keyword evidence="4 6" id="KW-1133">Transmembrane helix</keyword>
<dbReference type="RefSeq" id="WP_250860480.1">
    <property type="nucleotide sequence ID" value="NZ_JAGSOJ010000003.1"/>
</dbReference>
<dbReference type="InterPro" id="IPR001123">
    <property type="entry name" value="LeuE-type"/>
</dbReference>
<feature type="transmembrane region" description="Helical" evidence="6">
    <location>
        <begin position="105"/>
        <end position="124"/>
    </location>
</feature>
<dbReference type="PANTHER" id="PTHR30086">
    <property type="entry name" value="ARGININE EXPORTER PROTEIN ARGO"/>
    <property type="match status" value="1"/>
</dbReference>